<dbReference type="WBParaSite" id="maker-E.canG7_contigs_6109-snap-gene-0.29-mRNA-1">
    <property type="protein sequence ID" value="maker-E.canG7_contigs_6109-snap-gene-0.29-mRNA-1"/>
    <property type="gene ID" value="EcG7_05035"/>
</dbReference>
<keyword evidence="14" id="KW-0496">Mitochondrion</keyword>
<evidence type="ECO:0000256" key="6">
    <source>
        <dbReference type="ARBA" id="ARBA00022555"/>
    </source>
</evidence>
<evidence type="ECO:0000313" key="20">
    <source>
        <dbReference type="WBParaSite" id="maker-E.canG7_contigs_6109-snap-gene-0.29-mRNA-1"/>
    </source>
</evidence>
<dbReference type="GO" id="GO:0051087">
    <property type="term" value="F:protein-folding chaperone binding"/>
    <property type="evidence" value="ECO:0007669"/>
    <property type="project" value="TreeGrafter"/>
</dbReference>
<feature type="domain" description="Tim44-like" evidence="18">
    <location>
        <begin position="451"/>
        <end position="600"/>
    </location>
</feature>
<keyword evidence="16" id="KW-1015">Disulfide bond</keyword>
<accession>A0A915EZ74</accession>
<dbReference type="PANTHER" id="PTHR10721">
    <property type="entry name" value="MITOCHONDRIAL IMPORT INNER MEMBRANE TRANSLOCASE SUBUNIT TIM44"/>
    <property type="match status" value="1"/>
</dbReference>
<evidence type="ECO:0000256" key="11">
    <source>
        <dbReference type="ARBA" id="ARBA00022840"/>
    </source>
</evidence>
<dbReference type="Gene3D" id="3.10.450.240">
    <property type="match status" value="1"/>
</dbReference>
<keyword evidence="8" id="KW-0819">tRNA processing</keyword>
<dbReference type="FunFam" id="3.40.50.620:FF:000104">
    <property type="entry name" value="Mitochondrial tRNA-specific 2-thiouridylase 1"/>
    <property type="match status" value="1"/>
</dbReference>
<evidence type="ECO:0000256" key="14">
    <source>
        <dbReference type="ARBA" id="ARBA00023128"/>
    </source>
</evidence>
<dbReference type="InterPro" id="IPR007379">
    <property type="entry name" value="Tim44-like_dom"/>
</dbReference>
<dbReference type="InterPro" id="IPR004506">
    <property type="entry name" value="MnmA-like"/>
</dbReference>
<evidence type="ECO:0000256" key="1">
    <source>
        <dbReference type="ARBA" id="ARBA00003986"/>
    </source>
</evidence>
<dbReference type="InterPro" id="IPR039544">
    <property type="entry name" value="Tim44-like"/>
</dbReference>
<evidence type="ECO:0000256" key="9">
    <source>
        <dbReference type="ARBA" id="ARBA00022741"/>
    </source>
</evidence>
<comment type="subcellular location">
    <subcellularLocation>
        <location evidence="2">Mitochondrion inner membrane</location>
    </subcellularLocation>
</comment>
<dbReference type="GO" id="GO:0008033">
    <property type="term" value="P:tRNA processing"/>
    <property type="evidence" value="ECO:0007669"/>
    <property type="project" value="UniProtKB-KW"/>
</dbReference>
<dbReference type="Gene3D" id="3.40.50.620">
    <property type="entry name" value="HUPs"/>
    <property type="match status" value="1"/>
</dbReference>
<dbReference type="SUPFAM" id="SSF52402">
    <property type="entry name" value="Adenine nucleotide alpha hydrolases-like"/>
    <property type="match status" value="1"/>
</dbReference>
<evidence type="ECO:0000259" key="18">
    <source>
        <dbReference type="SMART" id="SM00978"/>
    </source>
</evidence>
<keyword evidence="12" id="KW-0694">RNA-binding</keyword>
<dbReference type="SMART" id="SM00978">
    <property type="entry name" value="Tim44"/>
    <property type="match status" value="1"/>
</dbReference>
<evidence type="ECO:0000256" key="2">
    <source>
        <dbReference type="ARBA" id="ARBA00004273"/>
    </source>
</evidence>
<dbReference type="GO" id="GO:0005743">
    <property type="term" value="C:mitochondrial inner membrane"/>
    <property type="evidence" value="ECO:0007669"/>
    <property type="project" value="UniProtKB-SubCell"/>
</dbReference>
<evidence type="ECO:0000256" key="13">
    <source>
        <dbReference type="ARBA" id="ARBA00022946"/>
    </source>
</evidence>
<evidence type="ECO:0000256" key="12">
    <source>
        <dbReference type="ARBA" id="ARBA00022884"/>
    </source>
</evidence>
<dbReference type="GO" id="GO:0061708">
    <property type="term" value="F:tRNA-5-taurinomethyluridine 2-sulfurtransferase"/>
    <property type="evidence" value="ECO:0007669"/>
    <property type="project" value="UniProtKB-EC"/>
</dbReference>
<proteinExistence type="inferred from homology"/>
<keyword evidence="11" id="KW-0067">ATP-binding</keyword>
<comment type="similarity">
    <text evidence="3">Belongs to the MnmA/TRMU family.</text>
</comment>
<keyword evidence="9" id="KW-0547">Nucleotide-binding</keyword>
<evidence type="ECO:0000256" key="5">
    <source>
        <dbReference type="ARBA" id="ARBA00011953"/>
    </source>
</evidence>
<dbReference type="SUPFAM" id="SSF54427">
    <property type="entry name" value="NTF2-like"/>
    <property type="match status" value="1"/>
</dbReference>
<keyword evidence="13" id="KW-0809">Transit peptide</keyword>
<name>A0A915EZ74_9CEST</name>
<keyword evidence="10" id="KW-0999">Mitochondrion inner membrane</keyword>
<comment type="function">
    <text evidence="1">Catalyzes the 2-thiolation of uridine at the wobble position (U34) of mitochondrial tRNA(Lys), tRNA(Glu) and tRNA(Gln). Required for the formation of 5-taurinomethyl-2-thiouridine (tm5s2U) of mitochondrial tRNA(Lys), tRNA(Glu), and tRNA(Gln) at the wobble position. ATP is required to activate the C2 atom of the wobble base.</text>
</comment>
<evidence type="ECO:0000313" key="19">
    <source>
        <dbReference type="Proteomes" id="UP000887562"/>
    </source>
</evidence>
<dbReference type="Proteomes" id="UP000887562">
    <property type="component" value="Unplaced"/>
</dbReference>
<evidence type="ECO:0000256" key="7">
    <source>
        <dbReference type="ARBA" id="ARBA00022679"/>
    </source>
</evidence>
<evidence type="ECO:0000256" key="4">
    <source>
        <dbReference type="ARBA" id="ARBA00009597"/>
    </source>
</evidence>
<keyword evidence="19" id="KW-1185">Reference proteome</keyword>
<evidence type="ECO:0000256" key="10">
    <source>
        <dbReference type="ARBA" id="ARBA00022792"/>
    </source>
</evidence>
<dbReference type="Pfam" id="PF04280">
    <property type="entry name" value="Tim44"/>
    <property type="match status" value="1"/>
</dbReference>
<dbReference type="PANTHER" id="PTHR10721:SF1">
    <property type="entry name" value="MITOCHONDRIAL IMPORT INNER MEMBRANE TRANSLOCASE SUBUNIT TIM44"/>
    <property type="match status" value="1"/>
</dbReference>
<evidence type="ECO:0000256" key="16">
    <source>
        <dbReference type="ARBA" id="ARBA00023157"/>
    </source>
</evidence>
<dbReference type="AlphaFoldDB" id="A0A915EZ74"/>
<evidence type="ECO:0000256" key="17">
    <source>
        <dbReference type="ARBA" id="ARBA00049564"/>
    </source>
</evidence>
<reference evidence="20" key="1">
    <citation type="submission" date="2022-11" db="UniProtKB">
        <authorList>
            <consortium name="WormBaseParasite"/>
        </authorList>
    </citation>
    <scope>IDENTIFICATION</scope>
</reference>
<dbReference type="GO" id="GO:0030150">
    <property type="term" value="P:protein import into mitochondrial matrix"/>
    <property type="evidence" value="ECO:0007669"/>
    <property type="project" value="TreeGrafter"/>
</dbReference>
<keyword evidence="15" id="KW-0472">Membrane</keyword>
<evidence type="ECO:0000256" key="8">
    <source>
        <dbReference type="ARBA" id="ARBA00022694"/>
    </source>
</evidence>
<keyword evidence="7" id="KW-0808">Transferase</keyword>
<dbReference type="Pfam" id="PF03054">
    <property type="entry name" value="tRNA_Me_trans"/>
    <property type="match status" value="1"/>
</dbReference>
<sequence length="607" mass="69803">MGVLSGPIRRVACAISGGVDSAVSAYLLKHKGTHLFVFPKCYQGFDVVGMFMTNWDQQDEATKCSTDVDREDARFVCRKLGIEFVELNFVKEYWNDVFVKTIDSYAEGKTPNPDILCNRYVKFQKLTECALRWSPKCHPAIHADAVATGHYAQNSYGNFLEDRAILSSPPKLLRSVDPVKDQTFWLCNISWRHLQHCMFPVGSLMKSRVKEIAASVGLERIAKRKESMGICFIGKRNFCDFIDKESVRKFREETEKLEKSKEVQSMREFYKKIESEIPLDVVEKARDHLESAAKRIRTEGENWKKQEYVRKGLEGISKASEQLVDVSRSIGKTEFVKSARETLEALEKELQSDRALVYRAPDRPRTRAEITGGSTERIVDADTKSFGVVLHKDSKWVAAWENFKDTNQYVQKFFDLKARYEESDHFLARSLRFVTDKITELVGSRGSENDLQKALEEITKIDPNFTTEKFIRYCRVEVIPNVLESIIHGHLDVLKDWCHEASFNVLSAPIKQTRELGFHMDSRILDVHNIDVCMGKMMEQGPVLIITFQAQQIQCIRDTQGAVKEGDPEKVLRVTHVWALCRDQSELNPWMAWRVLDVAMMPTEQWV</sequence>
<dbReference type="InterPro" id="IPR014729">
    <property type="entry name" value="Rossmann-like_a/b/a_fold"/>
</dbReference>
<dbReference type="GO" id="GO:0005524">
    <property type="term" value="F:ATP binding"/>
    <property type="evidence" value="ECO:0007669"/>
    <property type="project" value="UniProtKB-KW"/>
</dbReference>
<dbReference type="GO" id="GO:0000049">
    <property type="term" value="F:tRNA binding"/>
    <property type="evidence" value="ECO:0007669"/>
    <property type="project" value="UniProtKB-KW"/>
</dbReference>
<protein>
    <recommendedName>
        <fullName evidence="5">tRNA-5-taurinomethyluridine 2-sulfurtransferase</fullName>
        <ecNumber evidence="5">2.8.1.14</ecNumber>
    </recommendedName>
</protein>
<keyword evidence="6" id="KW-0820">tRNA-binding</keyword>
<comment type="catalytic activity">
    <reaction evidence="17">
        <text>5-taurinomethyluridine(34) in tRNA + S-sulfanyl-L-cysteinyl-[protein] + AH2 + ATP = 5-taurinomethyl-2-thiouridine(34) in tRNA + L-cysteinyl-[protein] + A + AMP + diphosphate + H(+)</text>
        <dbReference type="Rhea" id="RHEA:47040"/>
        <dbReference type="Rhea" id="RHEA-COMP:10131"/>
        <dbReference type="Rhea" id="RHEA-COMP:11726"/>
        <dbReference type="Rhea" id="RHEA-COMP:11732"/>
        <dbReference type="Rhea" id="RHEA-COMP:11733"/>
        <dbReference type="ChEBI" id="CHEBI:13193"/>
        <dbReference type="ChEBI" id="CHEBI:15378"/>
        <dbReference type="ChEBI" id="CHEBI:17499"/>
        <dbReference type="ChEBI" id="CHEBI:29950"/>
        <dbReference type="ChEBI" id="CHEBI:30616"/>
        <dbReference type="ChEBI" id="CHEBI:33019"/>
        <dbReference type="ChEBI" id="CHEBI:61963"/>
        <dbReference type="ChEBI" id="CHEBI:87171"/>
        <dbReference type="ChEBI" id="CHEBI:87172"/>
        <dbReference type="ChEBI" id="CHEBI:456215"/>
        <dbReference type="EC" id="2.8.1.14"/>
    </reaction>
</comment>
<dbReference type="CDD" id="cd01998">
    <property type="entry name" value="MnmA_TRMU-like"/>
    <property type="match status" value="1"/>
</dbReference>
<evidence type="ECO:0000256" key="3">
    <source>
        <dbReference type="ARBA" id="ARBA00006191"/>
    </source>
</evidence>
<organism evidence="19 20">
    <name type="scientific">Echinococcus canadensis</name>
    <dbReference type="NCBI Taxonomy" id="519352"/>
    <lineage>
        <taxon>Eukaryota</taxon>
        <taxon>Metazoa</taxon>
        <taxon>Spiralia</taxon>
        <taxon>Lophotrochozoa</taxon>
        <taxon>Platyhelminthes</taxon>
        <taxon>Cestoda</taxon>
        <taxon>Eucestoda</taxon>
        <taxon>Cyclophyllidea</taxon>
        <taxon>Taeniidae</taxon>
        <taxon>Echinococcus</taxon>
        <taxon>Echinococcus canadensis group</taxon>
    </lineage>
</organism>
<comment type="similarity">
    <text evidence="4">Belongs to the Tim44 family.</text>
</comment>
<dbReference type="EC" id="2.8.1.14" evidence="5"/>
<evidence type="ECO:0000256" key="15">
    <source>
        <dbReference type="ARBA" id="ARBA00023136"/>
    </source>
</evidence>
<dbReference type="InterPro" id="IPR032710">
    <property type="entry name" value="NTF2-like_dom_sf"/>
</dbReference>